<keyword evidence="2 5" id="KW-0808">Transferase</keyword>
<dbReference type="InterPro" id="IPR029063">
    <property type="entry name" value="SAM-dependent_MTases_sf"/>
</dbReference>
<comment type="similarity">
    <text evidence="5">Belongs to the class I-like SAM-binding methyltransferase superfamily. RsmB/NOP family.</text>
</comment>
<evidence type="ECO:0000259" key="7">
    <source>
        <dbReference type="PROSITE" id="PS51686"/>
    </source>
</evidence>
<evidence type="ECO:0000256" key="2">
    <source>
        <dbReference type="ARBA" id="ARBA00022679"/>
    </source>
</evidence>
<dbReference type="GO" id="GO:0005730">
    <property type="term" value="C:nucleolus"/>
    <property type="evidence" value="ECO:0007669"/>
    <property type="project" value="TreeGrafter"/>
</dbReference>
<evidence type="ECO:0000256" key="1">
    <source>
        <dbReference type="ARBA" id="ARBA00022603"/>
    </source>
</evidence>
<evidence type="ECO:0000256" key="5">
    <source>
        <dbReference type="PROSITE-ProRule" id="PRU01023"/>
    </source>
</evidence>
<feature type="binding site" evidence="5">
    <location>
        <position position="249"/>
    </location>
    <ligand>
        <name>S-adenosyl-L-methionine</name>
        <dbReference type="ChEBI" id="CHEBI:59789"/>
    </ligand>
</feature>
<evidence type="ECO:0000313" key="8">
    <source>
        <dbReference type="EMBL" id="CDP36800.1"/>
    </source>
</evidence>
<dbReference type="InterPro" id="IPR049560">
    <property type="entry name" value="MeTrfase_RsmB-F_NOP2_cat"/>
</dbReference>
<dbReference type="PANTHER" id="PTHR22807">
    <property type="entry name" value="NOP2 YEAST -RELATED NOL1/NOP2/FMU SUN DOMAIN-CONTAINING"/>
    <property type="match status" value="1"/>
</dbReference>
<feature type="binding site" evidence="5">
    <location>
        <begin position="224"/>
        <end position="230"/>
    </location>
    <ligand>
        <name>S-adenosyl-L-methionine</name>
        <dbReference type="ChEBI" id="CHEBI:59789"/>
    </ligand>
</feature>
<dbReference type="PRINTS" id="PR02008">
    <property type="entry name" value="RCMTFAMILY"/>
</dbReference>
<dbReference type="GO" id="GO:0070475">
    <property type="term" value="P:rRNA base methylation"/>
    <property type="evidence" value="ECO:0007669"/>
    <property type="project" value="TreeGrafter"/>
</dbReference>
<keyword evidence="3 5" id="KW-0949">S-adenosyl-L-methionine</keyword>
<name>A0A060T6R3_BLAAD</name>
<dbReference type="PANTHER" id="PTHR22807:SF4">
    <property type="entry name" value="28S RRNA (CYTOSINE-C(5))-METHYLTRANSFERASE"/>
    <property type="match status" value="1"/>
</dbReference>
<evidence type="ECO:0000256" key="4">
    <source>
        <dbReference type="ARBA" id="ARBA00022884"/>
    </source>
</evidence>
<feature type="compositionally biased region" description="Acidic residues" evidence="6">
    <location>
        <begin position="442"/>
        <end position="454"/>
    </location>
</feature>
<dbReference type="PhylomeDB" id="A0A060T6R3"/>
<dbReference type="AlphaFoldDB" id="A0A060T6R3"/>
<dbReference type="Gene3D" id="3.40.50.150">
    <property type="entry name" value="Vaccinia Virus protein VP39"/>
    <property type="match status" value="1"/>
</dbReference>
<dbReference type="InterPro" id="IPR001678">
    <property type="entry name" value="MeTrfase_RsmB-F_NOP2_dom"/>
</dbReference>
<keyword evidence="4 5" id="KW-0694">RNA-binding</keyword>
<keyword evidence="1 5" id="KW-0489">Methyltransferase</keyword>
<dbReference type="SUPFAM" id="SSF53335">
    <property type="entry name" value="S-adenosyl-L-methionine-dependent methyltransferases"/>
    <property type="match status" value="1"/>
</dbReference>
<dbReference type="InterPro" id="IPR048889">
    <property type="entry name" value="NSUN5_RCM1_N"/>
</dbReference>
<gene>
    <name evidence="8" type="ORF">GNLVRS02_ARAD1B21296g</name>
</gene>
<dbReference type="Pfam" id="PF21153">
    <property type="entry name" value="NSUN5_N"/>
    <property type="match status" value="1"/>
</dbReference>
<dbReference type="PROSITE" id="PS51686">
    <property type="entry name" value="SAM_MT_RSMB_NOP"/>
    <property type="match status" value="1"/>
</dbReference>
<sequence length="454" mass="50962">MLYTEAARFLEKNSGSIKNIIYREYEQNKALKADPRQVVGLVTSTLKYKKVLTDLIKLSGLLKQEKLLTRPVALLMVHDLLVSKSGRLNCGKCPQKDAILRHKTRLKAELVKYKIKHKVSSLESLAVHDQTPVRWIRINQLKTPNDKDVLDQLDLQFVDDVKDIGPGKIFPDVNVDHLYGIDPSFAITSTDAYKKGQIIIQDRASCFPASILAPKPGEKLIDCCSAPGNKTSHLAALVNGTPNSIVAFERDTRRAETLKKMMAVSGAHKAVEIKVQDFTTANPQDYPEVTGLLVDPSCSGSGIFGRAYEENDTESAVDDARLHSLAGFQFKVVKHALSFPSARRVVYSTCSIHDEENEKVVRRLLEDEKVKAQGWKLRERHETLPRWTRRGKPSVFDGDEKLAQSCVRTIPIEDGGIGFFAVCFERSNGRAEKITNDHKEEGEEEEFEEWNGFT</sequence>
<dbReference type="GO" id="GO:0003723">
    <property type="term" value="F:RNA binding"/>
    <property type="evidence" value="ECO:0007669"/>
    <property type="project" value="UniProtKB-UniRule"/>
</dbReference>
<feature type="binding site" evidence="5">
    <location>
        <position position="295"/>
    </location>
    <ligand>
        <name>S-adenosyl-L-methionine</name>
        <dbReference type="ChEBI" id="CHEBI:59789"/>
    </ligand>
</feature>
<proteinExistence type="inferred from homology"/>
<organism evidence="8">
    <name type="scientific">Blastobotrys adeninivorans</name>
    <name type="common">Yeast</name>
    <name type="synonym">Arxula adeninivorans</name>
    <dbReference type="NCBI Taxonomy" id="409370"/>
    <lineage>
        <taxon>Eukaryota</taxon>
        <taxon>Fungi</taxon>
        <taxon>Dikarya</taxon>
        <taxon>Ascomycota</taxon>
        <taxon>Saccharomycotina</taxon>
        <taxon>Dipodascomycetes</taxon>
        <taxon>Dipodascales</taxon>
        <taxon>Trichomonascaceae</taxon>
        <taxon>Blastobotrys</taxon>
    </lineage>
</organism>
<protein>
    <submittedName>
        <fullName evidence="8">ARAD1B21296p</fullName>
    </submittedName>
</protein>
<feature type="domain" description="SAM-dependent MTase RsmB/NOP-type" evidence="7">
    <location>
        <begin position="124"/>
        <end position="427"/>
    </location>
</feature>
<dbReference type="EMBL" id="HG937692">
    <property type="protein sequence ID" value="CDP36800.1"/>
    <property type="molecule type" value="Genomic_DNA"/>
</dbReference>
<dbReference type="GO" id="GO:0008173">
    <property type="term" value="F:RNA methyltransferase activity"/>
    <property type="evidence" value="ECO:0007669"/>
    <property type="project" value="InterPro"/>
</dbReference>
<evidence type="ECO:0000256" key="6">
    <source>
        <dbReference type="SAM" id="MobiDB-lite"/>
    </source>
</evidence>
<feature type="region of interest" description="Disordered" evidence="6">
    <location>
        <begin position="435"/>
        <end position="454"/>
    </location>
</feature>
<dbReference type="InterPro" id="IPR023267">
    <property type="entry name" value="RCMT"/>
</dbReference>
<dbReference type="Pfam" id="PF01189">
    <property type="entry name" value="Methyltr_RsmB-F"/>
    <property type="match status" value="1"/>
</dbReference>
<evidence type="ECO:0000256" key="3">
    <source>
        <dbReference type="ARBA" id="ARBA00022691"/>
    </source>
</evidence>
<accession>A0A060T6R3</accession>
<reference evidence="8" key="2">
    <citation type="submission" date="2014-06" db="EMBL/GenBank/DDBJ databases">
        <title>The complete genome of Blastobotrys (Arxula) adeninivorans LS3 - a yeast of biotechnological interest.</title>
        <authorList>
            <person name="Kunze G."/>
            <person name="Gaillardin C."/>
            <person name="Czernicka M."/>
            <person name="Durrens P."/>
            <person name="Martin T."/>
            <person name="Boer E."/>
            <person name="Gabaldon T."/>
            <person name="Cruz J."/>
            <person name="Talla E."/>
            <person name="Marck C."/>
            <person name="Goffeau A."/>
            <person name="Barbe V."/>
            <person name="Baret P."/>
            <person name="Baronian K."/>
            <person name="Beier S."/>
            <person name="Bleykasten C."/>
            <person name="Bode R."/>
            <person name="Casaregola S."/>
            <person name="Despons L."/>
            <person name="Fairhead C."/>
            <person name="Giersberg M."/>
            <person name="Gierski P."/>
            <person name="Hahnel U."/>
            <person name="Hartmann A."/>
            <person name="Jankowska D."/>
            <person name="Jubin C."/>
            <person name="Jung P."/>
            <person name="Lafontaine I."/>
            <person name="Leh-Louis V."/>
            <person name="Lemaire M."/>
            <person name="Marcet-Houben M."/>
            <person name="Mascher M."/>
            <person name="Morel G."/>
            <person name="Richard G.-F."/>
            <person name="Riechen J."/>
            <person name="Sacerdot C."/>
            <person name="Sarkar A."/>
            <person name="Savel G."/>
            <person name="Schacherer J."/>
            <person name="Sherman D."/>
            <person name="Straub M.-L."/>
            <person name="Stein N."/>
            <person name="Thierry A."/>
            <person name="Trautwein-Schult A."/>
            <person name="Westhof E."/>
            <person name="Worch S."/>
            <person name="Dujon B."/>
            <person name="Souciet J.-L."/>
            <person name="Wincker P."/>
            <person name="Scholz U."/>
            <person name="Neuveglise N."/>
        </authorList>
    </citation>
    <scope>NUCLEOTIDE SEQUENCE</scope>
    <source>
        <strain evidence="8">LS3</strain>
    </source>
</reference>
<reference evidence="8" key="1">
    <citation type="submission" date="2014-02" db="EMBL/GenBank/DDBJ databases">
        <authorList>
            <person name="Genoscope - CEA"/>
        </authorList>
    </citation>
    <scope>NUCLEOTIDE SEQUENCE</scope>
    <source>
        <strain evidence="8">LS3</strain>
    </source>
</reference>
<feature type="active site" description="Nucleophile" evidence="5">
    <location>
        <position position="350"/>
    </location>
</feature>
<feature type="binding site" evidence="5">
    <location>
        <position position="277"/>
    </location>
    <ligand>
        <name>S-adenosyl-L-methionine</name>
        <dbReference type="ChEBI" id="CHEBI:59789"/>
    </ligand>
</feature>